<evidence type="ECO:0000313" key="2">
    <source>
        <dbReference type="Proteomes" id="UP000011713"/>
    </source>
</evidence>
<dbReference type="AlphaFoldDB" id="M4C5N4"/>
<proteinExistence type="predicted"/>
<dbReference type="VEuPathDB" id="FungiDB:HpaG814411"/>
<sequence length="50" mass="5750">MKKSLKMRTNQRHPYDTAASRLRVEWQRLLGLNAEQTGDFGPKGDAQKGY</sequence>
<dbReference type="HOGENOM" id="CLU_3128319_0_0_1"/>
<organism evidence="1 2">
    <name type="scientific">Hyaloperonospora arabidopsidis (strain Emoy2)</name>
    <name type="common">Downy mildew agent</name>
    <name type="synonym">Peronospora arabidopsidis</name>
    <dbReference type="NCBI Taxonomy" id="559515"/>
    <lineage>
        <taxon>Eukaryota</taxon>
        <taxon>Sar</taxon>
        <taxon>Stramenopiles</taxon>
        <taxon>Oomycota</taxon>
        <taxon>Peronosporomycetes</taxon>
        <taxon>Peronosporales</taxon>
        <taxon>Peronosporaceae</taxon>
        <taxon>Hyaloperonospora</taxon>
    </lineage>
</organism>
<keyword evidence="2" id="KW-1185">Reference proteome</keyword>
<dbReference type="InParanoid" id="M4C5N4"/>
<dbReference type="EMBL" id="JH598414">
    <property type="status" value="NOT_ANNOTATED_CDS"/>
    <property type="molecule type" value="Genomic_DNA"/>
</dbReference>
<dbReference type="Proteomes" id="UP000011713">
    <property type="component" value="Unassembled WGS sequence"/>
</dbReference>
<accession>M4C5N4</accession>
<protein>
    <submittedName>
        <fullName evidence="1">Uncharacterized protein</fullName>
    </submittedName>
</protein>
<reference evidence="1" key="2">
    <citation type="submission" date="2015-06" db="UniProtKB">
        <authorList>
            <consortium name="EnsemblProtists"/>
        </authorList>
    </citation>
    <scope>IDENTIFICATION</scope>
    <source>
        <strain evidence="1">Emoy2</strain>
    </source>
</reference>
<reference evidence="2" key="1">
    <citation type="journal article" date="2010" name="Science">
        <title>Signatures of adaptation to obligate biotrophy in the Hyaloperonospora arabidopsidis genome.</title>
        <authorList>
            <person name="Baxter L."/>
            <person name="Tripathy S."/>
            <person name="Ishaque N."/>
            <person name="Boot N."/>
            <person name="Cabral A."/>
            <person name="Kemen E."/>
            <person name="Thines M."/>
            <person name="Ah-Fong A."/>
            <person name="Anderson R."/>
            <person name="Badejoko W."/>
            <person name="Bittner-Eddy P."/>
            <person name="Boore J.L."/>
            <person name="Chibucos M.C."/>
            <person name="Coates M."/>
            <person name="Dehal P."/>
            <person name="Delehaunty K."/>
            <person name="Dong S."/>
            <person name="Downton P."/>
            <person name="Dumas B."/>
            <person name="Fabro G."/>
            <person name="Fronick C."/>
            <person name="Fuerstenberg S.I."/>
            <person name="Fulton L."/>
            <person name="Gaulin E."/>
            <person name="Govers F."/>
            <person name="Hughes L."/>
            <person name="Humphray S."/>
            <person name="Jiang R.H."/>
            <person name="Judelson H."/>
            <person name="Kamoun S."/>
            <person name="Kyung K."/>
            <person name="Meijer H."/>
            <person name="Minx P."/>
            <person name="Morris P."/>
            <person name="Nelson J."/>
            <person name="Phuntumart V."/>
            <person name="Qutob D."/>
            <person name="Rehmany A."/>
            <person name="Rougon-Cardoso A."/>
            <person name="Ryden P."/>
            <person name="Torto-Alalibo T."/>
            <person name="Studholme D."/>
            <person name="Wang Y."/>
            <person name="Win J."/>
            <person name="Wood J."/>
            <person name="Clifton S.W."/>
            <person name="Rogers J."/>
            <person name="Van den Ackerveken G."/>
            <person name="Jones J.D."/>
            <person name="McDowell J.M."/>
            <person name="Beynon J."/>
            <person name="Tyler B.M."/>
        </authorList>
    </citation>
    <scope>NUCLEOTIDE SEQUENCE [LARGE SCALE GENOMIC DNA]</scope>
    <source>
        <strain evidence="2">Emoy2</strain>
    </source>
</reference>
<name>M4C5N4_HYAAE</name>
<evidence type="ECO:0000313" key="1">
    <source>
        <dbReference type="EnsemblProtists" id="HpaP814411"/>
    </source>
</evidence>
<dbReference type="EnsemblProtists" id="HpaT814411">
    <property type="protein sequence ID" value="HpaP814411"/>
    <property type="gene ID" value="HpaG814411"/>
</dbReference>